<dbReference type="Proteomes" id="UP000237797">
    <property type="component" value="Unassembled WGS sequence"/>
</dbReference>
<organism evidence="3 4">
    <name type="scientific">Planifilum fimeticola</name>
    <dbReference type="NCBI Taxonomy" id="201975"/>
    <lineage>
        <taxon>Bacteria</taxon>
        <taxon>Bacillati</taxon>
        <taxon>Bacillota</taxon>
        <taxon>Bacilli</taxon>
        <taxon>Bacillales</taxon>
        <taxon>Thermoactinomycetaceae</taxon>
        <taxon>Planifilum</taxon>
    </lineage>
</organism>
<evidence type="ECO:0000313" key="4">
    <source>
        <dbReference type="Proteomes" id="UP000237797"/>
    </source>
</evidence>
<dbReference type="PANTHER" id="PTHR33376">
    <property type="match status" value="1"/>
</dbReference>
<proteinExistence type="predicted"/>
<dbReference type="GO" id="GO:0030288">
    <property type="term" value="C:outer membrane-bounded periplasmic space"/>
    <property type="evidence" value="ECO:0007669"/>
    <property type="project" value="InterPro"/>
</dbReference>
<dbReference type="NCBIfam" id="TIGR00787">
    <property type="entry name" value="dctP"/>
    <property type="match status" value="1"/>
</dbReference>
<dbReference type="GO" id="GO:0055085">
    <property type="term" value="P:transmembrane transport"/>
    <property type="evidence" value="ECO:0007669"/>
    <property type="project" value="InterPro"/>
</dbReference>
<feature type="chain" id="PRO_5039340983" evidence="2">
    <location>
        <begin position="25"/>
        <end position="333"/>
    </location>
</feature>
<dbReference type="RefSeq" id="WP_245891489.1">
    <property type="nucleotide sequence ID" value="NZ_PVNE01000017.1"/>
</dbReference>
<keyword evidence="3" id="KW-0675">Receptor</keyword>
<evidence type="ECO:0000256" key="2">
    <source>
        <dbReference type="SAM" id="SignalP"/>
    </source>
</evidence>
<evidence type="ECO:0000256" key="1">
    <source>
        <dbReference type="ARBA" id="ARBA00022729"/>
    </source>
</evidence>
<dbReference type="InterPro" id="IPR018389">
    <property type="entry name" value="DctP_fam"/>
</dbReference>
<dbReference type="InterPro" id="IPR004682">
    <property type="entry name" value="TRAP_DctP"/>
</dbReference>
<dbReference type="PANTHER" id="PTHR33376:SF2">
    <property type="entry name" value="DICARBOXYLATE-BINDING PERIPLASMIC PROTEIN"/>
    <property type="match status" value="1"/>
</dbReference>
<gene>
    <name evidence="3" type="ORF">CLV97_11737</name>
</gene>
<sequence>MKKRLFATASIIFLFALLSTGCGGKSDAGDGEIVLKVGHIAPEEHSYAKGFNQFAEAVEKETGGKVKFEIYGNGQLGGEREIIEQVQLGSLDMTVVTAGPVGNFVEEFSVLEMPFLFRDLDHVYKTLDGEIGQELMGELEKAGFKALGIWENGMRHLTNNKRPIRSPEDLKGMKMRTVENDVYVETYRALGADPTPIAFPEVYTSLQQHVVDGLDSSYGVFHSTKLYEVQNHLSEVGIYYAAAPLLMNKDKFESLPEDVQQVLVEKGREFAEVQRQINQEMEKEQKEDFIKKGGKVVEAKDLDLEAFRKAVQPVYEKYRDRFGDMVERIEAVK</sequence>
<keyword evidence="4" id="KW-1185">Reference proteome</keyword>
<feature type="signal peptide" evidence="2">
    <location>
        <begin position="1"/>
        <end position="24"/>
    </location>
</feature>
<dbReference type="InterPro" id="IPR038404">
    <property type="entry name" value="TRAP_DctP_sf"/>
</dbReference>
<evidence type="ECO:0000313" key="3">
    <source>
        <dbReference type="EMBL" id="PRX40054.1"/>
    </source>
</evidence>
<dbReference type="EMBL" id="PVNE01000017">
    <property type="protein sequence ID" value="PRX40054.1"/>
    <property type="molecule type" value="Genomic_DNA"/>
</dbReference>
<dbReference type="PIRSF" id="PIRSF006470">
    <property type="entry name" value="DctB"/>
    <property type="match status" value="1"/>
</dbReference>
<name>A0A2T0LDD4_9BACL</name>
<dbReference type="PROSITE" id="PS51257">
    <property type="entry name" value="PROKAR_LIPOPROTEIN"/>
    <property type="match status" value="1"/>
</dbReference>
<dbReference type="GO" id="GO:0030246">
    <property type="term" value="F:carbohydrate binding"/>
    <property type="evidence" value="ECO:0007669"/>
    <property type="project" value="TreeGrafter"/>
</dbReference>
<dbReference type="Pfam" id="PF03480">
    <property type="entry name" value="DctP"/>
    <property type="match status" value="1"/>
</dbReference>
<dbReference type="NCBIfam" id="NF037995">
    <property type="entry name" value="TRAP_S1"/>
    <property type="match status" value="1"/>
</dbReference>
<reference evidence="3 4" key="1">
    <citation type="submission" date="2018-03" db="EMBL/GenBank/DDBJ databases">
        <title>Genomic Encyclopedia of Archaeal and Bacterial Type Strains, Phase II (KMG-II): from individual species to whole genera.</title>
        <authorList>
            <person name="Goeker M."/>
        </authorList>
    </citation>
    <scope>NUCLEOTIDE SEQUENCE [LARGE SCALE GENOMIC DNA]</scope>
    <source>
        <strain evidence="3 4">DSM 44946</strain>
    </source>
</reference>
<comment type="caution">
    <text evidence="3">The sequence shown here is derived from an EMBL/GenBank/DDBJ whole genome shotgun (WGS) entry which is preliminary data.</text>
</comment>
<keyword evidence="1 2" id="KW-0732">Signal</keyword>
<dbReference type="Gene3D" id="3.40.190.170">
    <property type="entry name" value="Bacterial extracellular solute-binding protein, family 7"/>
    <property type="match status" value="1"/>
</dbReference>
<dbReference type="CDD" id="cd13675">
    <property type="entry name" value="PBP2_TRAP_SBP_like_5"/>
    <property type="match status" value="1"/>
</dbReference>
<dbReference type="AlphaFoldDB" id="A0A2T0LDD4"/>
<accession>A0A2T0LDD4</accession>
<protein>
    <submittedName>
        <fullName evidence="3">Tripartite ATP-independent transporter DctP family solute receptor</fullName>
    </submittedName>
</protein>